<keyword evidence="8" id="KW-1185">Reference proteome</keyword>
<keyword evidence="3 6" id="KW-0812">Transmembrane</keyword>
<gene>
    <name evidence="6" type="primary">lptC</name>
    <name evidence="7" type="ORF">SAMN02745129_3907</name>
</gene>
<reference evidence="7 8" key="1">
    <citation type="submission" date="2016-11" db="EMBL/GenBank/DDBJ databases">
        <authorList>
            <person name="Jaros S."/>
            <person name="Januszkiewicz K."/>
            <person name="Wedrychowicz H."/>
        </authorList>
    </citation>
    <scope>NUCLEOTIDE SEQUENCE [LARGE SCALE GENOMIC DNA]</scope>
    <source>
        <strain evidence="7 8">DSM 16917</strain>
    </source>
</reference>
<evidence type="ECO:0000313" key="7">
    <source>
        <dbReference type="EMBL" id="SHI05968.1"/>
    </source>
</evidence>
<dbReference type="PANTHER" id="PTHR37481:SF1">
    <property type="entry name" value="LIPOPOLYSACCHARIDE EXPORT SYSTEM PROTEIN LPTC"/>
    <property type="match status" value="1"/>
</dbReference>
<dbReference type="STRING" id="299255.SAMN02745129_3907"/>
<dbReference type="InterPro" id="IPR010664">
    <property type="entry name" value="LipoPS_assembly_LptC-rel"/>
</dbReference>
<comment type="subunit">
    <text evidence="6">Component of the lipopolysaccharide transport and assembly complex. Interacts with LptA and the LptBFG transporter complex.</text>
</comment>
<comment type="subcellular location">
    <subcellularLocation>
        <location evidence="6">Cell inner membrane</location>
        <topology evidence="6">Single-pass membrane protein</topology>
    </subcellularLocation>
</comment>
<dbReference type="PANTHER" id="PTHR37481">
    <property type="entry name" value="LIPOPOLYSACCHARIDE EXPORT SYSTEM PROTEIN LPTC"/>
    <property type="match status" value="1"/>
</dbReference>
<dbReference type="GO" id="GO:0005886">
    <property type="term" value="C:plasma membrane"/>
    <property type="evidence" value="ECO:0007669"/>
    <property type="project" value="UniProtKB-SubCell"/>
</dbReference>
<keyword evidence="2 6" id="KW-0997">Cell inner membrane</keyword>
<dbReference type="GO" id="GO:0043165">
    <property type="term" value="P:Gram-negative-bacterium-type cell outer membrane assembly"/>
    <property type="evidence" value="ECO:0007669"/>
    <property type="project" value="UniProtKB-UniRule"/>
</dbReference>
<comment type="function">
    <text evidence="6">Involved in the assembly of lipopolysaccharide (LPS). Required for the translocation of LPS from the inner membrane to the outer membrane. Facilitates the transfer of LPS from the inner membrane to the periplasmic protein LptA. Could be a docking site for LptA.</text>
</comment>
<keyword evidence="1 6" id="KW-1003">Cell membrane</keyword>
<evidence type="ECO:0000313" key="8">
    <source>
        <dbReference type="Proteomes" id="UP000184268"/>
    </source>
</evidence>
<dbReference type="Proteomes" id="UP000184268">
    <property type="component" value="Unassembled WGS sequence"/>
</dbReference>
<dbReference type="OrthoDB" id="5659892at2"/>
<evidence type="ECO:0000256" key="5">
    <source>
        <dbReference type="ARBA" id="ARBA00023136"/>
    </source>
</evidence>
<dbReference type="GO" id="GO:0015221">
    <property type="term" value="F:lipopolysaccharide transmembrane transporter activity"/>
    <property type="evidence" value="ECO:0007669"/>
    <property type="project" value="InterPro"/>
</dbReference>
<evidence type="ECO:0000256" key="3">
    <source>
        <dbReference type="ARBA" id="ARBA00022692"/>
    </source>
</evidence>
<sequence>MKRELLAGLLMLAMAGGLYWRSVQLEDNAPAYDSASDPDFVARALKIRSFDERGRLTGEIAADSMQHFEEQQLTEFERPVTLIHPENGDGAWKVEASAGVLTENRYLELTEQVLVTAIEPDEPLSRLSTTALSVDLQTMVMTSDAIIEAEGNTFTLSAEGLWADLNSNQMKLQRKVNATYEVQ</sequence>
<dbReference type="InterPro" id="IPR026265">
    <property type="entry name" value="LptC"/>
</dbReference>
<protein>
    <recommendedName>
        <fullName evidence="6">Lipopolysaccharide export system protein LptC</fullName>
    </recommendedName>
</protein>
<name>A0A1M5Y2D5_9GAMM</name>
<dbReference type="HAMAP" id="MF_01915">
    <property type="entry name" value="LPS_assembly_LptC"/>
    <property type="match status" value="1"/>
</dbReference>
<dbReference type="GO" id="GO:0030288">
    <property type="term" value="C:outer membrane-bounded periplasmic space"/>
    <property type="evidence" value="ECO:0007669"/>
    <property type="project" value="TreeGrafter"/>
</dbReference>
<dbReference type="PIRSF" id="PIRSF028513">
    <property type="entry name" value="LptC"/>
    <property type="match status" value="1"/>
</dbReference>
<keyword evidence="5 6" id="KW-0472">Membrane</keyword>
<dbReference type="NCBIfam" id="TIGR04409">
    <property type="entry name" value="LptC_YrbK"/>
    <property type="match status" value="1"/>
</dbReference>
<dbReference type="InterPro" id="IPR052363">
    <property type="entry name" value="LPS_export_LptC"/>
</dbReference>
<proteinExistence type="inferred from homology"/>
<keyword evidence="4 6" id="KW-1133">Transmembrane helix</keyword>
<evidence type="ECO:0000256" key="1">
    <source>
        <dbReference type="ARBA" id="ARBA00022475"/>
    </source>
</evidence>
<dbReference type="Gene3D" id="2.60.450.10">
    <property type="entry name" value="Lipopolysaccharide (LPS) transport protein A like domain"/>
    <property type="match status" value="1"/>
</dbReference>
<organism evidence="7 8">
    <name type="scientific">Ferrimonas marina</name>
    <dbReference type="NCBI Taxonomy" id="299255"/>
    <lineage>
        <taxon>Bacteria</taxon>
        <taxon>Pseudomonadati</taxon>
        <taxon>Pseudomonadota</taxon>
        <taxon>Gammaproteobacteria</taxon>
        <taxon>Alteromonadales</taxon>
        <taxon>Ferrimonadaceae</taxon>
        <taxon>Ferrimonas</taxon>
    </lineage>
</organism>
<accession>A0A1M5Y2D5</accession>
<evidence type="ECO:0000256" key="4">
    <source>
        <dbReference type="ARBA" id="ARBA00022989"/>
    </source>
</evidence>
<dbReference type="EMBL" id="FQXG01000006">
    <property type="protein sequence ID" value="SHI05968.1"/>
    <property type="molecule type" value="Genomic_DNA"/>
</dbReference>
<evidence type="ECO:0000256" key="2">
    <source>
        <dbReference type="ARBA" id="ARBA00022519"/>
    </source>
</evidence>
<dbReference type="Pfam" id="PF06835">
    <property type="entry name" value="LptC"/>
    <property type="match status" value="1"/>
</dbReference>
<evidence type="ECO:0000256" key="6">
    <source>
        <dbReference type="HAMAP-Rule" id="MF_01915"/>
    </source>
</evidence>
<comment type="similarity">
    <text evidence="6">Belongs to the LptC family.</text>
</comment>
<dbReference type="GO" id="GO:0017089">
    <property type="term" value="F:glycolipid transfer activity"/>
    <property type="evidence" value="ECO:0007669"/>
    <property type="project" value="TreeGrafter"/>
</dbReference>
<dbReference type="RefSeq" id="WP_067662797.1">
    <property type="nucleotide sequence ID" value="NZ_FQXG01000006.1"/>
</dbReference>
<dbReference type="AlphaFoldDB" id="A0A1M5Y2D5"/>